<proteinExistence type="predicted"/>
<dbReference type="EMBL" id="GBRH01172384">
    <property type="protein sequence ID" value="JAE25512.1"/>
    <property type="molecule type" value="Transcribed_RNA"/>
</dbReference>
<evidence type="ECO:0000313" key="1">
    <source>
        <dbReference type="EMBL" id="JAE25512.1"/>
    </source>
</evidence>
<reference evidence="1" key="1">
    <citation type="submission" date="2014-09" db="EMBL/GenBank/DDBJ databases">
        <authorList>
            <person name="Magalhaes I.L.F."/>
            <person name="Oliveira U."/>
            <person name="Santos F.R."/>
            <person name="Vidigal T.H.D.A."/>
            <person name="Brescovit A.D."/>
            <person name="Santos A.J."/>
        </authorList>
    </citation>
    <scope>NUCLEOTIDE SEQUENCE</scope>
    <source>
        <tissue evidence="1">Shoot tissue taken approximately 20 cm above the soil surface</tissue>
    </source>
</reference>
<name>A0A0A9GLY9_ARUDO</name>
<reference evidence="1" key="2">
    <citation type="journal article" date="2015" name="Data Brief">
        <title>Shoot transcriptome of the giant reed, Arundo donax.</title>
        <authorList>
            <person name="Barrero R.A."/>
            <person name="Guerrero F.D."/>
            <person name="Moolhuijzen P."/>
            <person name="Goolsby J.A."/>
            <person name="Tidwell J."/>
            <person name="Bellgard S.E."/>
            <person name="Bellgard M.I."/>
        </authorList>
    </citation>
    <scope>NUCLEOTIDE SEQUENCE</scope>
    <source>
        <tissue evidence="1">Shoot tissue taken approximately 20 cm above the soil surface</tissue>
    </source>
</reference>
<organism evidence="1">
    <name type="scientific">Arundo donax</name>
    <name type="common">Giant reed</name>
    <name type="synonym">Donax arundinaceus</name>
    <dbReference type="NCBI Taxonomy" id="35708"/>
    <lineage>
        <taxon>Eukaryota</taxon>
        <taxon>Viridiplantae</taxon>
        <taxon>Streptophyta</taxon>
        <taxon>Embryophyta</taxon>
        <taxon>Tracheophyta</taxon>
        <taxon>Spermatophyta</taxon>
        <taxon>Magnoliopsida</taxon>
        <taxon>Liliopsida</taxon>
        <taxon>Poales</taxon>
        <taxon>Poaceae</taxon>
        <taxon>PACMAD clade</taxon>
        <taxon>Arundinoideae</taxon>
        <taxon>Arundineae</taxon>
        <taxon>Arundo</taxon>
    </lineage>
</organism>
<sequence>MQSVASSQVSPDIRILLNRSKHSLALPLREYPVSNVFQATLLRVGISSNSSSARVI</sequence>
<protein>
    <submittedName>
        <fullName evidence="1">Uncharacterized protein</fullName>
    </submittedName>
</protein>
<accession>A0A0A9GLY9</accession>
<dbReference type="AlphaFoldDB" id="A0A0A9GLY9"/>